<comment type="caution">
    <text evidence="2">The sequence shown here is derived from an EMBL/GenBank/DDBJ whole genome shotgun (WGS) entry which is preliminary data.</text>
</comment>
<keyword evidence="1" id="KW-0732">Signal</keyword>
<evidence type="ECO:0000256" key="1">
    <source>
        <dbReference type="SAM" id="SignalP"/>
    </source>
</evidence>
<dbReference type="AlphaFoldDB" id="A0A8I0T222"/>
<evidence type="ECO:0000313" key="2">
    <source>
        <dbReference type="EMBL" id="MBE0344625.1"/>
    </source>
</evidence>
<organism evidence="2 3">
    <name type="scientific">Pseudoalteromonas peptidolytica F12-50-A1</name>
    <dbReference type="NCBI Taxonomy" id="1315280"/>
    <lineage>
        <taxon>Bacteria</taxon>
        <taxon>Pseudomonadati</taxon>
        <taxon>Pseudomonadota</taxon>
        <taxon>Gammaproteobacteria</taxon>
        <taxon>Alteromonadales</taxon>
        <taxon>Pseudoalteromonadaceae</taxon>
        <taxon>Pseudoalteromonas</taxon>
    </lineage>
</organism>
<protein>
    <recommendedName>
        <fullName evidence="4">Porin domain-containing protein</fullName>
    </recommendedName>
</protein>
<gene>
    <name evidence="2" type="ORF">PPEP_a4147</name>
</gene>
<accession>A0A8I0T222</accession>
<sequence length="380" mass="42999">MYIYQRCFFLILTLSLLNPAFAGAQLNTTLRAQQQYSQADHSQFFKTTDAHLSFAALDVDYEAGGVRVATTFSMTKQQRTETKFTISEAYYDFSLAQWFGSVGKKKVDWGVGYGFRPLDLFSPTKSLALYTAVPPGSYVVAGDYFTQRGNVSLLCNESKRLYLDKGRATTSSLGCGGRYYHYFDNVESQFIAHFDRRMGWRVGGSAVTVLREATALYGSLLWQSRYQSPTFKRGLNNAWTQTTWHENSLQALIGVNHSMMAGVNIIAEYWFDGRAPKQHQWRQVLEMGSASLRGHYATQNLFQHNLMLHVRGHDKSWQPSFTAVLNPQDSSMFIDGKLCYSQIQGRQFCAGARRYLGSALSIYGQLGQQQVAYLSLEIKL</sequence>
<dbReference type="Proteomes" id="UP000660708">
    <property type="component" value="Unassembled WGS sequence"/>
</dbReference>
<reference evidence="2 3" key="1">
    <citation type="submission" date="2015-06" db="EMBL/GenBank/DDBJ databases">
        <title>Genome sequence of Pseudoalteromonas peptidolytica.</title>
        <authorList>
            <person name="Xie B.-B."/>
            <person name="Rong J.-C."/>
            <person name="Qin Q.-L."/>
            <person name="Zhang Y.-Z."/>
        </authorList>
    </citation>
    <scope>NUCLEOTIDE SEQUENCE [LARGE SCALE GENOMIC DNA]</scope>
    <source>
        <strain evidence="2 3">F12-50-A1</strain>
    </source>
</reference>
<feature type="signal peptide" evidence="1">
    <location>
        <begin position="1"/>
        <end position="24"/>
    </location>
</feature>
<name>A0A8I0T222_9GAMM</name>
<dbReference type="EMBL" id="AQHF01000016">
    <property type="protein sequence ID" value="MBE0344625.1"/>
    <property type="molecule type" value="Genomic_DNA"/>
</dbReference>
<evidence type="ECO:0000313" key="3">
    <source>
        <dbReference type="Proteomes" id="UP000660708"/>
    </source>
</evidence>
<dbReference type="RefSeq" id="WP_128732335.1">
    <property type="nucleotide sequence ID" value="NZ_AQHF01000016.1"/>
</dbReference>
<proteinExistence type="predicted"/>
<keyword evidence="3" id="KW-1185">Reference proteome</keyword>
<evidence type="ECO:0008006" key="4">
    <source>
        <dbReference type="Google" id="ProtNLM"/>
    </source>
</evidence>
<feature type="chain" id="PRO_5034112629" description="Porin domain-containing protein" evidence="1">
    <location>
        <begin position="25"/>
        <end position="380"/>
    </location>
</feature>